<evidence type="ECO:0000256" key="2">
    <source>
        <dbReference type="ARBA" id="ARBA00022679"/>
    </source>
</evidence>
<evidence type="ECO:0000256" key="4">
    <source>
        <dbReference type="ARBA" id="ARBA00022803"/>
    </source>
</evidence>
<accession>A0A7S4PQ39</accession>
<dbReference type="EMBL" id="HBKN01051561">
    <property type="protein sequence ID" value="CAE2342219.1"/>
    <property type="molecule type" value="Transcribed_RNA"/>
</dbReference>
<gene>
    <name evidence="7" type="ORF">GTHE00462_LOCUS40215</name>
</gene>
<protein>
    <recommendedName>
        <fullName evidence="6">O-GlcNAc transferase C-terminal domain-containing protein</fullName>
    </recommendedName>
</protein>
<dbReference type="Gene3D" id="3.40.50.11380">
    <property type="match status" value="1"/>
</dbReference>
<proteinExistence type="predicted"/>
<feature type="domain" description="O-GlcNAc transferase C-terminal" evidence="6">
    <location>
        <begin position="245"/>
        <end position="461"/>
    </location>
</feature>
<sequence>MGCGKVKFVIGLLLMVLVHVNSDVEAKLEKPPLYNFRVRSDGKLEGEGCVSESSSTWYREAVLLLGQQRYRESAALLKLVERCGCKHYKLFQDMSVALSHVESHYMAYVSASLALGHSECLRFLTTGGSVPHCDAPELLLNYIAARDRIGQGMELSAALRLFDVYIQLACKRDAGGNIACHGQSAARAIVECWRIGQYTCSNWFSWDVMSSLLTAAVESDVRKCKRQRSQENTSTADQGVCYSIVQPWEATVFPLEHEHVVEIARLRINSLVKQNQVKFPAQVFKFSASQNNLIRVGLVVHKISGLESGLLRDFLTSPVSLAGQQASRFSFTLFSWEVSPSISLAPQDVPNAGYKGLHAIARVVGLELLNEFEAASRINSEEINILMDFMGWIPEGRQSLTLETMAFRPAPVQVSRDVHSTSGGGPIDYLLADRVALPPELAALQPDSLLLTTPSFFPNSHFFNYDFAYNWTEEPDACEWSKDAVAILGLYEYYKLDPTIFRIWAQMAKENPKVILVVQVGPYFAAFNASINAYLRLHGVSPSRVLFVTWASSSRHYMTRLSCGALLLDPRHYSTHTVAVDCLWAGVPVVTRAGPRLTSRVPASFLTSLGVEGTLVVRSWQEYAQVARAFVRSGSLRRSFRRRMQGLRLSSRAFQRSTYTKKVLQLLGLAWEVHVFDGERDNGRKNLHAVGTMG</sequence>
<evidence type="ECO:0000313" key="7">
    <source>
        <dbReference type="EMBL" id="CAE2342219.1"/>
    </source>
</evidence>
<feature type="chain" id="PRO_5030583243" description="O-GlcNAc transferase C-terminal domain-containing protein" evidence="5">
    <location>
        <begin position="23"/>
        <end position="694"/>
    </location>
</feature>
<name>A0A7S4PQ39_GUITH</name>
<dbReference type="Pfam" id="PF13844">
    <property type="entry name" value="Glyco_transf_41"/>
    <property type="match status" value="2"/>
</dbReference>
<keyword evidence="2" id="KW-0808">Transferase</keyword>
<evidence type="ECO:0000256" key="1">
    <source>
        <dbReference type="ARBA" id="ARBA00004922"/>
    </source>
</evidence>
<keyword evidence="3" id="KW-0677">Repeat</keyword>
<comment type="pathway">
    <text evidence="1">Protein modification; protein glycosylation.</text>
</comment>
<evidence type="ECO:0000256" key="5">
    <source>
        <dbReference type="SAM" id="SignalP"/>
    </source>
</evidence>
<keyword evidence="4" id="KW-0802">TPR repeat</keyword>
<keyword evidence="5" id="KW-0732">Signal</keyword>
<dbReference type="AlphaFoldDB" id="A0A7S4PQ39"/>
<evidence type="ECO:0000256" key="3">
    <source>
        <dbReference type="ARBA" id="ARBA00022737"/>
    </source>
</evidence>
<dbReference type="Gene3D" id="3.40.50.2000">
    <property type="entry name" value="Glycogen Phosphorylase B"/>
    <property type="match status" value="1"/>
</dbReference>
<dbReference type="PANTHER" id="PTHR44366:SF1">
    <property type="entry name" value="UDP-N-ACETYLGLUCOSAMINE--PEPTIDE N-ACETYLGLUCOSAMINYLTRANSFERASE 110 KDA SUBUNIT"/>
    <property type="match status" value="1"/>
</dbReference>
<dbReference type="InterPro" id="IPR037919">
    <property type="entry name" value="OGT"/>
</dbReference>
<dbReference type="GO" id="GO:0097363">
    <property type="term" value="F:protein O-acetylglucosaminyltransferase activity"/>
    <property type="evidence" value="ECO:0007669"/>
    <property type="project" value="TreeGrafter"/>
</dbReference>
<dbReference type="GO" id="GO:0006493">
    <property type="term" value="P:protein O-linked glycosylation"/>
    <property type="evidence" value="ECO:0007669"/>
    <property type="project" value="InterPro"/>
</dbReference>
<evidence type="ECO:0000259" key="6">
    <source>
        <dbReference type="Pfam" id="PF13844"/>
    </source>
</evidence>
<feature type="signal peptide" evidence="5">
    <location>
        <begin position="1"/>
        <end position="22"/>
    </location>
</feature>
<feature type="domain" description="O-GlcNAc transferase C-terminal" evidence="6">
    <location>
        <begin position="482"/>
        <end position="662"/>
    </location>
</feature>
<reference evidence="7" key="1">
    <citation type="submission" date="2021-01" db="EMBL/GenBank/DDBJ databases">
        <authorList>
            <person name="Corre E."/>
            <person name="Pelletier E."/>
            <person name="Niang G."/>
            <person name="Scheremetjew M."/>
            <person name="Finn R."/>
            <person name="Kale V."/>
            <person name="Holt S."/>
            <person name="Cochrane G."/>
            <person name="Meng A."/>
            <person name="Brown T."/>
            <person name="Cohen L."/>
        </authorList>
    </citation>
    <scope>NUCLEOTIDE SEQUENCE</scope>
    <source>
        <strain evidence="7">CCMP 2712</strain>
    </source>
</reference>
<dbReference type="PANTHER" id="PTHR44366">
    <property type="entry name" value="UDP-N-ACETYLGLUCOSAMINE--PEPTIDE N-ACETYLGLUCOSAMINYLTRANSFERASE 110 KDA SUBUNIT"/>
    <property type="match status" value="1"/>
</dbReference>
<organism evidence="7">
    <name type="scientific">Guillardia theta</name>
    <name type="common">Cryptophyte</name>
    <name type="synonym">Cryptomonas phi</name>
    <dbReference type="NCBI Taxonomy" id="55529"/>
    <lineage>
        <taxon>Eukaryota</taxon>
        <taxon>Cryptophyceae</taxon>
        <taxon>Pyrenomonadales</taxon>
        <taxon>Geminigeraceae</taxon>
        <taxon>Guillardia</taxon>
    </lineage>
</organism>
<dbReference type="InterPro" id="IPR029489">
    <property type="entry name" value="OGT/SEC/SPY_C"/>
</dbReference>